<dbReference type="InterPro" id="IPR039697">
    <property type="entry name" value="Alcohol_dehydrogenase_Fe"/>
</dbReference>
<dbReference type="Proteomes" id="UP001549076">
    <property type="component" value="Unassembled WGS sequence"/>
</dbReference>
<organism evidence="7 8">
    <name type="scientific">Aquamicrobium terrae</name>
    <dbReference type="NCBI Taxonomy" id="1324945"/>
    <lineage>
        <taxon>Bacteria</taxon>
        <taxon>Pseudomonadati</taxon>
        <taxon>Pseudomonadota</taxon>
        <taxon>Alphaproteobacteria</taxon>
        <taxon>Hyphomicrobiales</taxon>
        <taxon>Phyllobacteriaceae</taxon>
        <taxon>Aquamicrobium</taxon>
    </lineage>
</organism>
<dbReference type="InterPro" id="IPR001670">
    <property type="entry name" value="ADH_Fe/GldA"/>
</dbReference>
<dbReference type="SUPFAM" id="SSF56796">
    <property type="entry name" value="Dehydroquinate synthase-like"/>
    <property type="match status" value="1"/>
</dbReference>
<dbReference type="CDD" id="cd08194">
    <property type="entry name" value="Fe-ADH-like"/>
    <property type="match status" value="1"/>
</dbReference>
<dbReference type="InterPro" id="IPR056798">
    <property type="entry name" value="ADH_Fe_C"/>
</dbReference>
<proteinExistence type="inferred from homology"/>
<evidence type="ECO:0000259" key="6">
    <source>
        <dbReference type="Pfam" id="PF25137"/>
    </source>
</evidence>
<feature type="domain" description="Fe-containing alcohol dehydrogenase-like C-terminal" evidence="6">
    <location>
        <begin position="191"/>
        <end position="388"/>
    </location>
</feature>
<evidence type="ECO:0000259" key="5">
    <source>
        <dbReference type="Pfam" id="PF00465"/>
    </source>
</evidence>
<evidence type="ECO:0000313" key="8">
    <source>
        <dbReference type="Proteomes" id="UP001549076"/>
    </source>
</evidence>
<dbReference type="Gene3D" id="3.40.50.1970">
    <property type="match status" value="1"/>
</dbReference>
<comment type="caution">
    <text evidence="7">The sequence shown here is derived from an EMBL/GenBank/DDBJ whole genome shotgun (WGS) entry which is preliminary data.</text>
</comment>
<dbReference type="RefSeq" id="WP_354193804.1">
    <property type="nucleotide sequence ID" value="NZ_JBEPML010000004.1"/>
</dbReference>
<keyword evidence="8" id="KW-1185">Reference proteome</keyword>
<gene>
    <name evidence="7" type="ORF">ABID37_001691</name>
</gene>
<dbReference type="Pfam" id="PF25137">
    <property type="entry name" value="ADH_Fe_C"/>
    <property type="match status" value="1"/>
</dbReference>
<dbReference type="PROSITE" id="PS00913">
    <property type="entry name" value="ADH_IRON_1"/>
    <property type="match status" value="1"/>
</dbReference>
<comment type="cofactor">
    <cofactor evidence="1">
        <name>Fe cation</name>
        <dbReference type="ChEBI" id="CHEBI:24875"/>
    </cofactor>
</comment>
<keyword evidence="3" id="KW-0560">Oxidoreductase</keyword>
<keyword evidence="4" id="KW-0520">NAD</keyword>
<sequence length="401" mass="41278">MMQQSINRVLAPRELLIGGGARHRLAGLLKSLGVSRPLLVTDQTMVTVGHAAAITEGLVAEGLSFGLFADVVEDPTDVSVAALVVQAREGGHDGLVALGGGSAIDTAKAAGIVLSTGEPLNALKVPRIVDQDVLPLVAIPTTAGTGSEVTRAAVVTDVAANEKMLILGTAALPAAAIVDYELTLTCPFRVTVDTGIDALTHALEALVNRNANAHSDALAVSGLQLIGAHLETVAQEPANRAAREGMMLGATHAGLAVSNTSTALIHGLSRPIGAFFHVPHGMSNAMVLPLVTQFSLARAPGKYAMAARALGIVPPSTGDTEAAAALVPAFQAMNRRLKVPTPEGFGIDRARYMELIPEMARQGLASGTPNNNPRLPTPDEMARLYELAFTGGLDPALPATA</sequence>
<name>A0ABV2N0S6_9HYPH</name>
<reference evidence="7 8" key="1">
    <citation type="submission" date="2024-06" db="EMBL/GenBank/DDBJ databases">
        <title>Genomic Encyclopedia of Type Strains, Phase IV (KMG-IV): sequencing the most valuable type-strain genomes for metagenomic binning, comparative biology and taxonomic classification.</title>
        <authorList>
            <person name="Goeker M."/>
        </authorList>
    </citation>
    <scope>NUCLEOTIDE SEQUENCE [LARGE SCALE GENOMIC DNA]</scope>
    <source>
        <strain evidence="7 8">DSM 27865</strain>
    </source>
</reference>
<protein>
    <submittedName>
        <fullName evidence="7">Alcohol dehydrogenase class IV</fullName>
    </submittedName>
</protein>
<evidence type="ECO:0000256" key="4">
    <source>
        <dbReference type="ARBA" id="ARBA00023027"/>
    </source>
</evidence>
<comment type="similarity">
    <text evidence="2">Belongs to the iron-containing alcohol dehydrogenase family.</text>
</comment>
<evidence type="ECO:0000256" key="3">
    <source>
        <dbReference type="ARBA" id="ARBA00023002"/>
    </source>
</evidence>
<evidence type="ECO:0000256" key="2">
    <source>
        <dbReference type="ARBA" id="ARBA00007358"/>
    </source>
</evidence>
<evidence type="ECO:0000313" key="7">
    <source>
        <dbReference type="EMBL" id="MET3791483.1"/>
    </source>
</evidence>
<dbReference type="InterPro" id="IPR018211">
    <property type="entry name" value="ADH_Fe_CS"/>
</dbReference>
<dbReference type="PANTHER" id="PTHR11496:SF102">
    <property type="entry name" value="ALCOHOL DEHYDROGENASE 4"/>
    <property type="match status" value="1"/>
</dbReference>
<accession>A0ABV2N0S6</accession>
<feature type="domain" description="Alcohol dehydrogenase iron-type/glycerol dehydrogenase GldA" evidence="5">
    <location>
        <begin position="12"/>
        <end position="179"/>
    </location>
</feature>
<dbReference type="Gene3D" id="1.20.1090.10">
    <property type="entry name" value="Dehydroquinate synthase-like - alpha domain"/>
    <property type="match status" value="1"/>
</dbReference>
<dbReference type="Pfam" id="PF00465">
    <property type="entry name" value="Fe-ADH"/>
    <property type="match status" value="1"/>
</dbReference>
<dbReference type="PANTHER" id="PTHR11496">
    <property type="entry name" value="ALCOHOL DEHYDROGENASE"/>
    <property type="match status" value="1"/>
</dbReference>
<dbReference type="EMBL" id="JBEPML010000004">
    <property type="protein sequence ID" value="MET3791483.1"/>
    <property type="molecule type" value="Genomic_DNA"/>
</dbReference>
<evidence type="ECO:0000256" key="1">
    <source>
        <dbReference type="ARBA" id="ARBA00001962"/>
    </source>
</evidence>